<reference evidence="16" key="1">
    <citation type="submission" date="2018-11" db="EMBL/GenBank/DDBJ databases">
        <title>Shewanella sp. M2.</title>
        <authorList>
            <person name="Hwang Y.J."/>
            <person name="Hwang C.Y."/>
        </authorList>
    </citation>
    <scope>NUCLEOTIDE SEQUENCE [LARGE SCALE GENOMIC DNA]</scope>
    <source>
        <strain evidence="16">LMG 19866</strain>
    </source>
</reference>
<evidence type="ECO:0000256" key="8">
    <source>
        <dbReference type="ARBA" id="ARBA00022967"/>
    </source>
</evidence>
<dbReference type="Gene3D" id="3.40.50.300">
    <property type="entry name" value="P-loop containing nucleotide triphosphate hydrolases"/>
    <property type="match status" value="1"/>
</dbReference>
<keyword evidence="16" id="KW-1185">Reference proteome</keyword>
<dbReference type="PROSITE" id="PS00211">
    <property type="entry name" value="ABC_TRANSPORTER_1"/>
    <property type="match status" value="1"/>
</dbReference>
<gene>
    <name evidence="15" type="primary">macB</name>
    <name evidence="15" type="ORF">EGC82_21015</name>
</gene>
<keyword evidence="10 13" id="KW-0472">Membrane</keyword>
<dbReference type="AlphaFoldDB" id="A0A3G8M267"/>
<name>A0A3G8M267_9GAMM</name>
<keyword evidence="5 13" id="KW-0812">Transmembrane</keyword>
<accession>A0A3G8M267</accession>
<dbReference type="FunFam" id="3.40.50.300:FF:000032">
    <property type="entry name" value="Export ABC transporter ATP-binding protein"/>
    <property type="match status" value="1"/>
</dbReference>
<evidence type="ECO:0000313" key="15">
    <source>
        <dbReference type="EMBL" id="AZG75018.1"/>
    </source>
</evidence>
<dbReference type="RefSeq" id="WP_124732484.1">
    <property type="nucleotide sequence ID" value="NZ_CBCSKC010000002.1"/>
</dbReference>
<dbReference type="GO" id="GO:0005524">
    <property type="term" value="F:ATP binding"/>
    <property type="evidence" value="ECO:0007669"/>
    <property type="project" value="UniProtKB-KW"/>
</dbReference>
<dbReference type="KEGG" id="slj:EGC82_21015"/>
<keyword evidence="9 13" id="KW-1133">Transmembrane helix</keyword>
<dbReference type="SUPFAM" id="SSF52540">
    <property type="entry name" value="P-loop containing nucleoside triphosphate hydrolases"/>
    <property type="match status" value="1"/>
</dbReference>
<dbReference type="InterPro" id="IPR003838">
    <property type="entry name" value="ABC3_permease_C"/>
</dbReference>
<dbReference type="InterPro" id="IPR027417">
    <property type="entry name" value="P-loop_NTPase"/>
</dbReference>
<evidence type="ECO:0000256" key="5">
    <source>
        <dbReference type="ARBA" id="ARBA00022692"/>
    </source>
</evidence>
<evidence type="ECO:0000256" key="9">
    <source>
        <dbReference type="ARBA" id="ARBA00022989"/>
    </source>
</evidence>
<dbReference type="GO" id="GO:0016887">
    <property type="term" value="F:ATP hydrolysis activity"/>
    <property type="evidence" value="ECO:0007669"/>
    <property type="project" value="InterPro"/>
</dbReference>
<dbReference type="CDD" id="cd03255">
    <property type="entry name" value="ABC_MJ0796_LolCDE_FtsE"/>
    <property type="match status" value="1"/>
</dbReference>
<dbReference type="GO" id="GO:1902495">
    <property type="term" value="C:transmembrane transporter complex"/>
    <property type="evidence" value="ECO:0007669"/>
    <property type="project" value="UniProtKB-ARBA"/>
</dbReference>
<dbReference type="InterPro" id="IPR003593">
    <property type="entry name" value="AAA+_ATPase"/>
</dbReference>
<evidence type="ECO:0000256" key="12">
    <source>
        <dbReference type="ARBA" id="ARBA00041199"/>
    </source>
</evidence>
<comment type="subcellular location">
    <subcellularLocation>
        <location evidence="1">Cell inner membrane</location>
        <topology evidence="1">Multi-pass membrane protein</topology>
    </subcellularLocation>
</comment>
<dbReference type="OrthoDB" id="9770036at2"/>
<keyword evidence="4" id="KW-0997">Cell inner membrane</keyword>
<dbReference type="InterPro" id="IPR017911">
    <property type="entry name" value="MacB-like_ATP-bd"/>
</dbReference>
<keyword evidence="8" id="KW-1278">Translocase</keyword>
<dbReference type="InterPro" id="IPR050250">
    <property type="entry name" value="Macrolide_Exporter_MacB"/>
</dbReference>
<comment type="similarity">
    <text evidence="11">Belongs to the ABC transporter superfamily. Macrolide exporter (TC 3.A.1.122) family.</text>
</comment>
<dbReference type="InterPro" id="IPR025857">
    <property type="entry name" value="MacB_PCD"/>
</dbReference>
<keyword evidence="2" id="KW-0813">Transport</keyword>
<evidence type="ECO:0000256" key="7">
    <source>
        <dbReference type="ARBA" id="ARBA00022840"/>
    </source>
</evidence>
<evidence type="ECO:0000256" key="13">
    <source>
        <dbReference type="SAM" id="Phobius"/>
    </source>
</evidence>
<protein>
    <recommendedName>
        <fullName evidence="12">Pyoverdine export ATP-binding/permease protein PvdT</fullName>
    </recommendedName>
</protein>
<dbReference type="EMBL" id="CP034015">
    <property type="protein sequence ID" value="AZG75018.1"/>
    <property type="molecule type" value="Genomic_DNA"/>
</dbReference>
<dbReference type="PROSITE" id="PS50893">
    <property type="entry name" value="ABC_TRANSPORTER_2"/>
    <property type="match status" value="1"/>
</dbReference>
<feature type="transmembrane region" description="Helical" evidence="13">
    <location>
        <begin position="588"/>
        <end position="617"/>
    </location>
</feature>
<dbReference type="SMART" id="SM00382">
    <property type="entry name" value="AAA"/>
    <property type="match status" value="1"/>
</dbReference>
<feature type="domain" description="ABC transporter" evidence="14">
    <location>
        <begin position="6"/>
        <end position="244"/>
    </location>
</feature>
<dbReference type="InterPro" id="IPR017871">
    <property type="entry name" value="ABC_transporter-like_CS"/>
</dbReference>
<keyword evidence="7" id="KW-0067">ATP-binding</keyword>
<keyword evidence="3" id="KW-1003">Cell membrane</keyword>
<dbReference type="Pfam" id="PF12704">
    <property type="entry name" value="MacB_PCD"/>
    <property type="match status" value="1"/>
</dbReference>
<feature type="transmembrane region" description="Helical" evidence="13">
    <location>
        <begin position="539"/>
        <end position="564"/>
    </location>
</feature>
<feature type="transmembrane region" description="Helical" evidence="13">
    <location>
        <begin position="623"/>
        <end position="647"/>
    </location>
</feature>
<dbReference type="Pfam" id="PF00005">
    <property type="entry name" value="ABC_tran"/>
    <property type="match status" value="1"/>
</dbReference>
<evidence type="ECO:0000313" key="16">
    <source>
        <dbReference type="Proteomes" id="UP000278035"/>
    </source>
</evidence>
<dbReference type="PANTHER" id="PTHR30572:SF14">
    <property type="entry name" value="MACROLIDE EXPORT ATP-BINDING_PERMEASE PROTEIN MACB"/>
    <property type="match status" value="1"/>
</dbReference>
<proteinExistence type="inferred from homology"/>
<evidence type="ECO:0000256" key="3">
    <source>
        <dbReference type="ARBA" id="ARBA00022475"/>
    </source>
</evidence>
<dbReference type="Proteomes" id="UP000278035">
    <property type="component" value="Chromosome"/>
</dbReference>
<evidence type="ECO:0000256" key="11">
    <source>
        <dbReference type="ARBA" id="ARBA00038388"/>
    </source>
</evidence>
<dbReference type="GO" id="GO:0005886">
    <property type="term" value="C:plasma membrane"/>
    <property type="evidence" value="ECO:0007669"/>
    <property type="project" value="UniProtKB-SubCell"/>
</dbReference>
<organism evidence="15 16">
    <name type="scientific">Shewanella livingstonensis</name>
    <dbReference type="NCBI Taxonomy" id="150120"/>
    <lineage>
        <taxon>Bacteria</taxon>
        <taxon>Pseudomonadati</taxon>
        <taxon>Pseudomonadota</taxon>
        <taxon>Gammaproteobacteria</taxon>
        <taxon>Alteromonadales</taxon>
        <taxon>Shewanellaceae</taxon>
        <taxon>Shewanella</taxon>
    </lineage>
</organism>
<evidence type="ECO:0000256" key="2">
    <source>
        <dbReference type="ARBA" id="ARBA00022448"/>
    </source>
</evidence>
<evidence type="ECO:0000256" key="1">
    <source>
        <dbReference type="ARBA" id="ARBA00004429"/>
    </source>
</evidence>
<evidence type="ECO:0000256" key="6">
    <source>
        <dbReference type="ARBA" id="ARBA00022741"/>
    </source>
</evidence>
<dbReference type="Pfam" id="PF02687">
    <property type="entry name" value="FtsX"/>
    <property type="match status" value="1"/>
</dbReference>
<dbReference type="GO" id="GO:0022857">
    <property type="term" value="F:transmembrane transporter activity"/>
    <property type="evidence" value="ECO:0007669"/>
    <property type="project" value="TreeGrafter"/>
</dbReference>
<evidence type="ECO:0000259" key="14">
    <source>
        <dbReference type="PROSITE" id="PS50893"/>
    </source>
</evidence>
<dbReference type="PANTHER" id="PTHR30572">
    <property type="entry name" value="MEMBRANE COMPONENT OF TRANSPORTER-RELATED"/>
    <property type="match status" value="1"/>
</dbReference>
<sequence>MSDVLLEVSGLSRRFPAGDEELTVLNNVNLTIRRGEMIAIMGASGSGKSTLMNILGCLDTPSEGAYLVNGQDTSAMNPDQLAELRRDYFGFIFQRYHLLDDLTAIGNVEIPALYSAENKLSRQARAEKLLNRLGLADRMTHKPSQLSGGQQQRVSVARALINGGTVILADEPTGALDSHSGKEMMQLLQELHQQGHTIVLVTHDPKIAASAERVIEISDGEIVSDITNDNASNKHSVIANSEIDTSSTSVAEQKKANTFTSRPFSAQWFSFVEAFKMSLSAMSSHRLRTFLTMLGIIIGIASVVSVVAIGNGSQAQVLSQMASMGTNTIEIKPGSGLGDRRAGRIRTLTASDVNALTNLSFVDSVTPTVRANVTVRYASEVVTAEVLGVGPDHFRVQGLELAQGQLFDEKSVVSLDQVAVIDNNTLNDLFPDGDALGQVIFLGQLPVRIIGVTAASKMAAGNSDSLNVWLPYSTVNSRIFSQNYVNDITVRVSDDVSSVAAEQAIINLIKMRHGVEDFFTVNTDTVRENIEQTSSTMTLLISAIAFISLVVGGIGVMNIMLVSVTERTREIGIRMAVGARQADIMRQFLIEAVLVCLCGGALGIGLAYVVGLIISSMSSGLSLIYSTNSIIAAFMCSTLIGVLFGFLPARNAARLNPVDALSKG</sequence>
<keyword evidence="6" id="KW-0547">Nucleotide-binding</keyword>
<evidence type="ECO:0000256" key="10">
    <source>
        <dbReference type="ARBA" id="ARBA00023136"/>
    </source>
</evidence>
<evidence type="ECO:0000256" key="4">
    <source>
        <dbReference type="ARBA" id="ARBA00022519"/>
    </source>
</evidence>
<dbReference type="InterPro" id="IPR003439">
    <property type="entry name" value="ABC_transporter-like_ATP-bd"/>
</dbReference>